<reference evidence="6 7" key="1">
    <citation type="submission" date="2018-06" db="EMBL/GenBank/DDBJ databases">
        <title>NTM in soil in Japan.</title>
        <authorList>
            <person name="Ohya K."/>
        </authorList>
    </citation>
    <scope>NUCLEOTIDE SEQUENCE [LARGE SCALE GENOMIC DNA]</scope>
    <source>
        <strain evidence="6 7">GF28</strain>
    </source>
</reference>
<dbReference type="EMBL" id="QMEV01000002">
    <property type="protein sequence ID" value="RAV16908.1"/>
    <property type="molecule type" value="Genomic_DNA"/>
</dbReference>
<keyword evidence="3" id="KW-1133">Transmembrane helix</keyword>
<comment type="caution">
    <text evidence="6">The sequence shown here is derived from an EMBL/GenBank/DDBJ whole genome shotgun (WGS) entry which is preliminary data.</text>
</comment>
<evidence type="ECO:0000256" key="1">
    <source>
        <dbReference type="ARBA" id="ARBA00004141"/>
    </source>
</evidence>
<protein>
    <recommendedName>
        <fullName evidence="5">Membrane transport protein MMPL domain-containing protein</fullName>
    </recommendedName>
</protein>
<accession>A0A329MB86</accession>
<dbReference type="OrthoDB" id="2365435at2"/>
<feature type="domain" description="Membrane transport protein MMPL" evidence="5">
    <location>
        <begin position="5"/>
        <end position="50"/>
    </location>
</feature>
<dbReference type="Pfam" id="PF03176">
    <property type="entry name" value="MMPL"/>
    <property type="match status" value="1"/>
</dbReference>
<evidence type="ECO:0000256" key="2">
    <source>
        <dbReference type="ARBA" id="ARBA00022692"/>
    </source>
</evidence>
<evidence type="ECO:0000313" key="6">
    <source>
        <dbReference type="EMBL" id="RAV16908.1"/>
    </source>
</evidence>
<dbReference type="GO" id="GO:0016020">
    <property type="term" value="C:membrane"/>
    <property type="evidence" value="ECO:0007669"/>
    <property type="project" value="UniProtKB-SubCell"/>
</dbReference>
<organism evidence="6 7">
    <name type="scientific">Mycobacterium colombiense</name>
    <dbReference type="NCBI Taxonomy" id="339268"/>
    <lineage>
        <taxon>Bacteria</taxon>
        <taxon>Bacillati</taxon>
        <taxon>Actinomycetota</taxon>
        <taxon>Actinomycetes</taxon>
        <taxon>Mycobacteriales</taxon>
        <taxon>Mycobacteriaceae</taxon>
        <taxon>Mycobacterium</taxon>
        <taxon>Mycobacterium avium complex (MAC)</taxon>
    </lineage>
</organism>
<evidence type="ECO:0000259" key="5">
    <source>
        <dbReference type="Pfam" id="PF03176"/>
    </source>
</evidence>
<evidence type="ECO:0000256" key="4">
    <source>
        <dbReference type="ARBA" id="ARBA00023136"/>
    </source>
</evidence>
<dbReference type="Proteomes" id="UP000250915">
    <property type="component" value="Unassembled WGS sequence"/>
</dbReference>
<sequence>MVGSFAIMIQAGFIIGCGLLPDTFVVRTLTAPAIATLLGEASWWPQHKRQEA</sequence>
<name>A0A329MB86_9MYCO</name>
<gene>
    <name evidence="6" type="ORF">DQP57_01820</name>
</gene>
<evidence type="ECO:0000256" key="3">
    <source>
        <dbReference type="ARBA" id="ARBA00022989"/>
    </source>
</evidence>
<dbReference type="AlphaFoldDB" id="A0A329MB86"/>
<comment type="subcellular location">
    <subcellularLocation>
        <location evidence="1">Membrane</location>
        <topology evidence="1">Multi-pass membrane protein</topology>
    </subcellularLocation>
</comment>
<dbReference type="InterPro" id="IPR004869">
    <property type="entry name" value="MMPL_dom"/>
</dbReference>
<keyword evidence="2" id="KW-0812">Transmembrane</keyword>
<keyword evidence="4" id="KW-0472">Membrane</keyword>
<proteinExistence type="predicted"/>
<evidence type="ECO:0000313" key="7">
    <source>
        <dbReference type="Proteomes" id="UP000250915"/>
    </source>
</evidence>